<comment type="subcellular location">
    <subcellularLocation>
        <location evidence="1 9">Mitochondrion</location>
    </subcellularLocation>
</comment>
<dbReference type="SFLD" id="SFLDG01058">
    <property type="entry name" value="lipoyl_synthase_like"/>
    <property type="match status" value="1"/>
</dbReference>
<sequence length="423" mass="46442">MACHPALASCYFTAHPSLSHRQLLLALHYHPTRETPMVSPARAASAVLRSARAPRVTQVRTLATPSSSKASFSQTLAEGPSLDEFIAGNAPDRVVLGNTSAPRLPSYLKTSIPKGASFSKIKNDLRGLKLHTVCEEARCPNIGDCWGGKEGATLEEGRRAATATIMLMGDTCTRGCRFCSVKTSRTPPPLDPHEPEHTAEAISRWGLGYIVLTSVDRDDLADGGAHHFAETIIKIKQKAPQILVEALTGDFGGSLPHVSIVAKSGLDVYAHNIETVEALTPFVRDRRATFRQSLSVLEHAKKEGVRITKTSIMLGVGESEDEIMDALRELRKVDVDVVTFGQYMRPTKRHMKVDRYVEPAEFERWKQVAEDMGFLYVASGPLVRSSYKAGEFYIENILRGKATERKAGTLVAESDVRDQSFKL</sequence>
<dbReference type="NCBIfam" id="TIGR00510">
    <property type="entry name" value="lipA"/>
    <property type="match status" value="1"/>
</dbReference>
<dbReference type="PANTHER" id="PTHR10949">
    <property type="entry name" value="LIPOYL SYNTHASE"/>
    <property type="match status" value="1"/>
</dbReference>
<keyword evidence="5 9" id="KW-0479">Metal-binding</keyword>
<keyword evidence="2 9" id="KW-0004">4Fe-4S</keyword>
<dbReference type="NCBIfam" id="NF004019">
    <property type="entry name" value="PRK05481.1"/>
    <property type="match status" value="1"/>
</dbReference>
<dbReference type="EC" id="2.8.1.8" evidence="9"/>
<protein>
    <recommendedName>
        <fullName evidence="9">Lipoyl synthase, mitochondrial</fullName>
        <ecNumber evidence="9">2.8.1.8</ecNumber>
    </recommendedName>
    <alternativeName>
        <fullName evidence="9">Lipoate synthase</fullName>
        <shortName evidence="9">LS</shortName>
        <shortName evidence="9">Lip-syn</shortName>
    </alternativeName>
    <alternativeName>
        <fullName evidence="9">Lipoic acid synthase</fullName>
    </alternativeName>
</protein>
<keyword evidence="7 9" id="KW-0411">Iron-sulfur</keyword>
<dbReference type="Pfam" id="PF16881">
    <property type="entry name" value="LIAS_N"/>
    <property type="match status" value="1"/>
</dbReference>
<keyword evidence="4 9" id="KW-0949">S-adenosyl-L-methionine</keyword>
<feature type="binding site" evidence="9">
    <location>
        <position position="134"/>
    </location>
    <ligand>
        <name>[4Fe-4S] cluster</name>
        <dbReference type="ChEBI" id="CHEBI:49883"/>
        <label>1</label>
    </ligand>
</feature>
<evidence type="ECO:0000256" key="3">
    <source>
        <dbReference type="ARBA" id="ARBA00022679"/>
    </source>
</evidence>
<keyword evidence="3 9" id="KW-0808">Transferase</keyword>
<dbReference type="SFLD" id="SFLDS00029">
    <property type="entry name" value="Radical_SAM"/>
    <property type="match status" value="1"/>
</dbReference>
<dbReference type="PROSITE" id="PS51918">
    <property type="entry name" value="RADICAL_SAM"/>
    <property type="match status" value="1"/>
</dbReference>
<feature type="binding site" evidence="9">
    <location>
        <position position="179"/>
    </location>
    <ligand>
        <name>[4Fe-4S] cluster</name>
        <dbReference type="ChEBI" id="CHEBI:49883"/>
        <label>2</label>
        <note>4Fe-4S-S-AdoMet</note>
    </ligand>
</feature>
<accession>A0ABQ8KDH7</accession>
<evidence type="ECO:0000256" key="8">
    <source>
        <dbReference type="ARBA" id="ARBA00047326"/>
    </source>
</evidence>
<dbReference type="SMART" id="SM00729">
    <property type="entry name" value="Elp3"/>
    <property type="match status" value="1"/>
</dbReference>
<dbReference type="NCBIfam" id="NF009544">
    <property type="entry name" value="PRK12928.1"/>
    <property type="match status" value="1"/>
</dbReference>
<feature type="binding site" evidence="9">
    <location>
        <position position="386"/>
    </location>
    <ligand>
        <name>[4Fe-4S] cluster</name>
        <dbReference type="ChEBI" id="CHEBI:49883"/>
        <label>1</label>
    </ligand>
</feature>
<feature type="binding site" evidence="9">
    <location>
        <position position="145"/>
    </location>
    <ligand>
        <name>[4Fe-4S] cluster</name>
        <dbReference type="ChEBI" id="CHEBI:49883"/>
        <label>1</label>
    </ligand>
</feature>
<evidence type="ECO:0000313" key="12">
    <source>
        <dbReference type="Proteomes" id="UP000814176"/>
    </source>
</evidence>
<keyword evidence="6 9" id="KW-0408">Iron</keyword>
<dbReference type="Gene3D" id="3.20.20.70">
    <property type="entry name" value="Aldolase class I"/>
    <property type="match status" value="1"/>
</dbReference>
<comment type="catalytic activity">
    <reaction evidence="8 9">
        <text>[[Fe-S] cluster scaffold protein carrying a second [4Fe-4S](2+) cluster] + N(6)-octanoyl-L-lysyl-[protein] + 2 oxidized [2Fe-2S]-[ferredoxin] + 2 S-adenosyl-L-methionine + 4 H(+) = [[Fe-S] cluster scaffold protein] + N(6)-[(R)-dihydrolipoyl]-L-lysyl-[protein] + 4 Fe(3+) + 2 hydrogen sulfide + 2 5'-deoxyadenosine + 2 L-methionine + 2 reduced [2Fe-2S]-[ferredoxin]</text>
        <dbReference type="Rhea" id="RHEA:16585"/>
        <dbReference type="Rhea" id="RHEA-COMP:9928"/>
        <dbReference type="Rhea" id="RHEA-COMP:10000"/>
        <dbReference type="Rhea" id="RHEA-COMP:10001"/>
        <dbReference type="Rhea" id="RHEA-COMP:10475"/>
        <dbReference type="Rhea" id="RHEA-COMP:14568"/>
        <dbReference type="Rhea" id="RHEA-COMP:14569"/>
        <dbReference type="ChEBI" id="CHEBI:15378"/>
        <dbReference type="ChEBI" id="CHEBI:17319"/>
        <dbReference type="ChEBI" id="CHEBI:29034"/>
        <dbReference type="ChEBI" id="CHEBI:29919"/>
        <dbReference type="ChEBI" id="CHEBI:33722"/>
        <dbReference type="ChEBI" id="CHEBI:33737"/>
        <dbReference type="ChEBI" id="CHEBI:33738"/>
        <dbReference type="ChEBI" id="CHEBI:57844"/>
        <dbReference type="ChEBI" id="CHEBI:59789"/>
        <dbReference type="ChEBI" id="CHEBI:78809"/>
        <dbReference type="ChEBI" id="CHEBI:83100"/>
        <dbReference type="EC" id="2.8.1.8"/>
    </reaction>
</comment>
<dbReference type="EMBL" id="JADCUA010000012">
    <property type="protein sequence ID" value="KAH9835699.1"/>
    <property type="molecule type" value="Genomic_DNA"/>
</dbReference>
<feature type="binding site" evidence="9">
    <location>
        <position position="172"/>
    </location>
    <ligand>
        <name>[4Fe-4S] cluster</name>
        <dbReference type="ChEBI" id="CHEBI:49883"/>
        <label>2</label>
        <note>4Fe-4S-S-AdoMet</note>
    </ligand>
</feature>
<dbReference type="SFLD" id="SFLDF00271">
    <property type="entry name" value="lipoyl_synthase"/>
    <property type="match status" value="1"/>
</dbReference>
<dbReference type="InterPro" id="IPR006638">
    <property type="entry name" value="Elp3/MiaA/NifB-like_rSAM"/>
</dbReference>
<dbReference type="CDD" id="cd01335">
    <property type="entry name" value="Radical_SAM"/>
    <property type="match status" value="1"/>
</dbReference>
<gene>
    <name evidence="11" type="ORF">C8Q71DRAFT_763097</name>
</gene>
<evidence type="ECO:0000256" key="1">
    <source>
        <dbReference type="ARBA" id="ARBA00004173"/>
    </source>
</evidence>
<comment type="function">
    <text evidence="9">Catalyzes the radical-mediated insertion of two sulfur atoms into the C-6 and C-8 positions of the octanoyl moiety bound to the lipoyl domains of lipoate-dependent enzymes, thereby converting the octanoylated domains into lipoylated derivatives.</text>
</comment>
<feature type="domain" description="Radical SAM core" evidence="10">
    <location>
        <begin position="155"/>
        <end position="375"/>
    </location>
</feature>
<dbReference type="RefSeq" id="XP_047778076.1">
    <property type="nucleotide sequence ID" value="XM_047923975.1"/>
</dbReference>
<name>A0ABQ8KDH7_9APHY</name>
<evidence type="ECO:0000256" key="9">
    <source>
        <dbReference type="HAMAP-Rule" id="MF_03123"/>
    </source>
</evidence>
<dbReference type="PANTHER" id="PTHR10949:SF0">
    <property type="entry name" value="LIPOYL SYNTHASE, MITOCHONDRIAL"/>
    <property type="match status" value="1"/>
</dbReference>
<dbReference type="HAMAP" id="MF_00206">
    <property type="entry name" value="Lipoyl_synth"/>
    <property type="match status" value="1"/>
</dbReference>
<evidence type="ECO:0000256" key="7">
    <source>
        <dbReference type="ARBA" id="ARBA00023014"/>
    </source>
</evidence>
<evidence type="ECO:0000256" key="2">
    <source>
        <dbReference type="ARBA" id="ARBA00022485"/>
    </source>
</evidence>
<evidence type="ECO:0000259" key="10">
    <source>
        <dbReference type="PROSITE" id="PS51918"/>
    </source>
</evidence>
<dbReference type="Proteomes" id="UP000814176">
    <property type="component" value="Unassembled WGS sequence"/>
</dbReference>
<feature type="binding site" evidence="9">
    <location>
        <position position="139"/>
    </location>
    <ligand>
        <name>[4Fe-4S] cluster</name>
        <dbReference type="ChEBI" id="CHEBI:49883"/>
        <label>1</label>
    </ligand>
</feature>
<organism evidence="11 12">
    <name type="scientific">Rhodofomes roseus</name>
    <dbReference type="NCBI Taxonomy" id="34475"/>
    <lineage>
        <taxon>Eukaryota</taxon>
        <taxon>Fungi</taxon>
        <taxon>Dikarya</taxon>
        <taxon>Basidiomycota</taxon>
        <taxon>Agaricomycotina</taxon>
        <taxon>Agaricomycetes</taxon>
        <taxon>Polyporales</taxon>
        <taxon>Rhodofomes</taxon>
    </lineage>
</organism>
<reference evidence="11 12" key="1">
    <citation type="journal article" date="2021" name="Environ. Microbiol.">
        <title>Gene family expansions and transcriptome signatures uncover fungal adaptations to wood decay.</title>
        <authorList>
            <person name="Hage H."/>
            <person name="Miyauchi S."/>
            <person name="Viragh M."/>
            <person name="Drula E."/>
            <person name="Min B."/>
            <person name="Chaduli D."/>
            <person name="Navarro D."/>
            <person name="Favel A."/>
            <person name="Norest M."/>
            <person name="Lesage-Meessen L."/>
            <person name="Balint B."/>
            <person name="Merenyi Z."/>
            <person name="de Eugenio L."/>
            <person name="Morin E."/>
            <person name="Martinez A.T."/>
            <person name="Baldrian P."/>
            <person name="Stursova M."/>
            <person name="Martinez M.J."/>
            <person name="Novotny C."/>
            <person name="Magnuson J.K."/>
            <person name="Spatafora J.W."/>
            <person name="Maurice S."/>
            <person name="Pangilinan J."/>
            <person name="Andreopoulos W."/>
            <person name="LaButti K."/>
            <person name="Hundley H."/>
            <person name="Na H."/>
            <person name="Kuo A."/>
            <person name="Barry K."/>
            <person name="Lipzen A."/>
            <person name="Henrissat B."/>
            <person name="Riley R."/>
            <person name="Ahrendt S."/>
            <person name="Nagy L.G."/>
            <person name="Grigoriev I.V."/>
            <person name="Martin F."/>
            <person name="Rosso M.N."/>
        </authorList>
    </citation>
    <scope>NUCLEOTIDE SEQUENCE [LARGE SCALE GENOMIC DNA]</scope>
    <source>
        <strain evidence="11 12">CIRM-BRFM 1785</strain>
    </source>
</reference>
<comment type="pathway">
    <text evidence="9">Protein modification; protein lipoylation via endogenous pathway; protein N(6)-(lipoyl)lysine from octanoyl-[acyl-carrier-protein]: step 2/2.</text>
</comment>
<dbReference type="SUPFAM" id="SSF102114">
    <property type="entry name" value="Radical SAM enzymes"/>
    <property type="match status" value="1"/>
</dbReference>
<evidence type="ECO:0000313" key="11">
    <source>
        <dbReference type="EMBL" id="KAH9835699.1"/>
    </source>
</evidence>
<evidence type="ECO:0000256" key="4">
    <source>
        <dbReference type="ARBA" id="ARBA00022691"/>
    </source>
</evidence>
<dbReference type="Pfam" id="PF04055">
    <property type="entry name" value="Radical_SAM"/>
    <property type="match status" value="1"/>
</dbReference>
<dbReference type="GeneID" id="72004707"/>
<comment type="caution">
    <text evidence="11">The sequence shown here is derived from an EMBL/GenBank/DDBJ whole genome shotgun (WGS) entry which is preliminary data.</text>
</comment>
<keyword evidence="9" id="KW-0496">Mitochondrion</keyword>
<proteinExistence type="inferred from homology"/>
<dbReference type="InterPro" id="IPR031691">
    <property type="entry name" value="LIAS_N"/>
</dbReference>
<evidence type="ECO:0000256" key="6">
    <source>
        <dbReference type="ARBA" id="ARBA00023004"/>
    </source>
</evidence>
<dbReference type="InterPro" id="IPR058240">
    <property type="entry name" value="rSAM_sf"/>
</dbReference>
<evidence type="ECO:0000256" key="5">
    <source>
        <dbReference type="ARBA" id="ARBA00022723"/>
    </source>
</evidence>
<comment type="similarity">
    <text evidence="9">Belongs to the radical SAM superfamily. Lipoyl synthase family.</text>
</comment>
<dbReference type="InterPro" id="IPR007197">
    <property type="entry name" value="rSAM"/>
</dbReference>
<keyword evidence="12" id="KW-1185">Reference proteome</keyword>
<comment type="cofactor">
    <cofactor evidence="9">
        <name>[4Fe-4S] cluster</name>
        <dbReference type="ChEBI" id="CHEBI:49883"/>
    </cofactor>
    <text evidence="9">Binds 2 [4Fe-4S] clusters per subunit. One cluster is coordinated with 3 cysteines and an exchangeable S-adenosyl-L-methionine.</text>
</comment>
<dbReference type="InterPro" id="IPR003698">
    <property type="entry name" value="Lipoyl_synth"/>
</dbReference>
<feature type="binding site" evidence="9">
    <location>
        <position position="176"/>
    </location>
    <ligand>
        <name>[4Fe-4S] cluster</name>
        <dbReference type="ChEBI" id="CHEBI:49883"/>
        <label>2</label>
        <note>4Fe-4S-S-AdoMet</note>
    </ligand>
</feature>
<dbReference type="InterPro" id="IPR013785">
    <property type="entry name" value="Aldolase_TIM"/>
</dbReference>